<sequence>MKLPSIQTLWRGAAGVFVRFPLQFLLAVSSTLIWCWLTELNYNENIPLTNALIKLLLLSNLALTLLLSGDLFAESQGYEKGGKWGLRLLALAICAALYLLLNPWKNAIDVYRVLQLAFAFHLLVAFAPFIGRASLNGFWQYNKTLFLRFLTSAFYAGVLFAGLAIALFAIDGLFNVDINYKWYMKLLAFVSAGFTTIFFLAGVPSDFDSLEKEQDYPKALKIFTQYVLIPLVTIYLAILLVYEIKIAIAWQLPKGLVSTLVLGYSVFGILSLLLVYPIRDREGNGWIRLFSRFFYLMIIPLVVLLILAIVKRVGNYGITESRYILIVLACWLSAITLYFLFSKKQNIKLIPISLCVLALLTVYGPQSAFSVAKYSQLARLKRLMHQQSKQALKERPEVVRYLIDQHGLSSLQSFTQADLKQIEEKIDKKLGNGMVYKYEIRREKIDTALALLKIKDIDFDDENVQLNFDSESNGEIVVKDYDVYFPSAFYSQYQQRSFAGAKFKFEYLSRNNADNAKDKYQLRLTINEQEPLVFDLRALAQKLYLKYKNDYNTDIDKKDIPWQEMQLTQQTKDFTVTLVLNNVNGTYQQSDKDFSWMEFQGGVLVKKR</sequence>
<gene>
    <name evidence="2" type="ORF">VRU48_13685</name>
</gene>
<proteinExistence type="predicted"/>
<dbReference type="InterPro" id="IPR025291">
    <property type="entry name" value="DUF4153"/>
</dbReference>
<evidence type="ECO:0000313" key="3">
    <source>
        <dbReference type="Proteomes" id="UP001336835"/>
    </source>
</evidence>
<comment type="caution">
    <text evidence="2">The sequence shown here is derived from an EMBL/GenBank/DDBJ whole genome shotgun (WGS) entry which is preliminary data.</text>
</comment>
<name>A0ABU7I9K9_9SPHI</name>
<keyword evidence="1" id="KW-0472">Membrane</keyword>
<organism evidence="2 3">
    <name type="scientific">Pedobacter albus</name>
    <dbReference type="NCBI Taxonomy" id="3113905"/>
    <lineage>
        <taxon>Bacteria</taxon>
        <taxon>Pseudomonadati</taxon>
        <taxon>Bacteroidota</taxon>
        <taxon>Sphingobacteriia</taxon>
        <taxon>Sphingobacteriales</taxon>
        <taxon>Sphingobacteriaceae</taxon>
        <taxon>Pedobacter</taxon>
    </lineage>
</organism>
<feature type="transmembrane region" description="Helical" evidence="1">
    <location>
        <begin position="113"/>
        <end position="133"/>
    </location>
</feature>
<evidence type="ECO:0000256" key="1">
    <source>
        <dbReference type="SAM" id="Phobius"/>
    </source>
</evidence>
<feature type="transmembrane region" description="Helical" evidence="1">
    <location>
        <begin position="84"/>
        <end position="101"/>
    </location>
</feature>
<reference evidence="2 3" key="1">
    <citation type="submission" date="2024-01" db="EMBL/GenBank/DDBJ databases">
        <title>Pedobacter sp. nov., isolated from fresh soil.</title>
        <authorList>
            <person name="Le N.T.T."/>
        </authorList>
    </citation>
    <scope>NUCLEOTIDE SEQUENCE [LARGE SCALE GENOMIC DNA]</scope>
    <source>
        <strain evidence="2 3">KR3-3</strain>
    </source>
</reference>
<evidence type="ECO:0000313" key="2">
    <source>
        <dbReference type="EMBL" id="MEE1946169.1"/>
    </source>
</evidence>
<dbReference type="Pfam" id="PF13687">
    <property type="entry name" value="DUF4153"/>
    <property type="match status" value="1"/>
</dbReference>
<dbReference type="Proteomes" id="UP001336835">
    <property type="component" value="Unassembled WGS sequence"/>
</dbReference>
<feature type="transmembrane region" description="Helical" evidence="1">
    <location>
        <begin position="290"/>
        <end position="310"/>
    </location>
</feature>
<keyword evidence="1" id="KW-1133">Transmembrane helix</keyword>
<feature type="transmembrane region" description="Helical" evidence="1">
    <location>
        <begin position="256"/>
        <end position="278"/>
    </location>
</feature>
<feature type="transmembrane region" description="Helical" evidence="1">
    <location>
        <begin position="20"/>
        <end position="40"/>
    </location>
</feature>
<keyword evidence="3" id="KW-1185">Reference proteome</keyword>
<protein>
    <submittedName>
        <fullName evidence="2">DUF4153 domain-containing protein</fullName>
    </submittedName>
</protein>
<feature type="transmembrane region" description="Helical" evidence="1">
    <location>
        <begin position="223"/>
        <end position="244"/>
    </location>
</feature>
<feature type="transmembrane region" description="Helical" evidence="1">
    <location>
        <begin position="322"/>
        <end position="341"/>
    </location>
</feature>
<dbReference type="RefSeq" id="WP_330108481.1">
    <property type="nucleotide sequence ID" value="NZ_JAZDQT010000002.1"/>
</dbReference>
<feature type="transmembrane region" description="Helical" evidence="1">
    <location>
        <begin position="347"/>
        <end position="372"/>
    </location>
</feature>
<keyword evidence="1" id="KW-0812">Transmembrane</keyword>
<feature type="transmembrane region" description="Helical" evidence="1">
    <location>
        <begin position="52"/>
        <end position="72"/>
    </location>
</feature>
<feature type="transmembrane region" description="Helical" evidence="1">
    <location>
        <begin position="145"/>
        <end position="170"/>
    </location>
</feature>
<dbReference type="EMBL" id="JAZDQT010000002">
    <property type="protein sequence ID" value="MEE1946169.1"/>
    <property type="molecule type" value="Genomic_DNA"/>
</dbReference>
<feature type="transmembrane region" description="Helical" evidence="1">
    <location>
        <begin position="182"/>
        <end position="203"/>
    </location>
</feature>
<accession>A0ABU7I9K9</accession>